<evidence type="ECO:0000313" key="7">
    <source>
        <dbReference type="Proteomes" id="UP000800041"/>
    </source>
</evidence>
<feature type="region of interest" description="Disordered" evidence="5">
    <location>
        <begin position="411"/>
        <end position="474"/>
    </location>
</feature>
<dbReference type="PANTHER" id="PTHR12400:SF21">
    <property type="entry name" value="KINASE"/>
    <property type="match status" value="1"/>
</dbReference>
<feature type="region of interest" description="Disordered" evidence="5">
    <location>
        <begin position="1"/>
        <end position="56"/>
    </location>
</feature>
<dbReference type="InterPro" id="IPR005522">
    <property type="entry name" value="IPK"/>
</dbReference>
<evidence type="ECO:0000256" key="3">
    <source>
        <dbReference type="ARBA" id="ARBA00022777"/>
    </source>
</evidence>
<feature type="compositionally biased region" description="Basic residues" evidence="5">
    <location>
        <begin position="939"/>
        <end position="949"/>
    </location>
</feature>
<keyword evidence="2 4" id="KW-0808">Transferase</keyword>
<organism evidence="6 7">
    <name type="scientific">Aulographum hederae CBS 113979</name>
    <dbReference type="NCBI Taxonomy" id="1176131"/>
    <lineage>
        <taxon>Eukaryota</taxon>
        <taxon>Fungi</taxon>
        <taxon>Dikarya</taxon>
        <taxon>Ascomycota</taxon>
        <taxon>Pezizomycotina</taxon>
        <taxon>Dothideomycetes</taxon>
        <taxon>Pleosporomycetidae</taxon>
        <taxon>Aulographales</taxon>
        <taxon>Aulographaceae</taxon>
    </lineage>
</organism>
<feature type="compositionally biased region" description="Basic and acidic residues" evidence="5">
    <location>
        <begin position="429"/>
        <end position="444"/>
    </location>
</feature>
<feature type="compositionally biased region" description="Polar residues" evidence="5">
    <location>
        <begin position="155"/>
        <end position="165"/>
    </location>
</feature>
<feature type="region of interest" description="Disordered" evidence="5">
    <location>
        <begin position="838"/>
        <end position="872"/>
    </location>
</feature>
<dbReference type="GO" id="GO:0008440">
    <property type="term" value="F:inositol-1,4,5-trisphosphate 3-kinase activity"/>
    <property type="evidence" value="ECO:0007669"/>
    <property type="project" value="TreeGrafter"/>
</dbReference>
<dbReference type="GO" id="GO:0005737">
    <property type="term" value="C:cytoplasm"/>
    <property type="evidence" value="ECO:0007669"/>
    <property type="project" value="TreeGrafter"/>
</dbReference>
<dbReference type="Pfam" id="PF03770">
    <property type="entry name" value="IPK"/>
    <property type="match status" value="1"/>
</dbReference>
<dbReference type="GO" id="GO:0032958">
    <property type="term" value="P:inositol phosphate biosynthetic process"/>
    <property type="evidence" value="ECO:0007669"/>
    <property type="project" value="InterPro"/>
</dbReference>
<feature type="compositionally biased region" description="Polar residues" evidence="5">
    <location>
        <begin position="764"/>
        <end position="775"/>
    </location>
</feature>
<dbReference type="GO" id="GO:0046854">
    <property type="term" value="P:phosphatidylinositol phosphate biosynthetic process"/>
    <property type="evidence" value="ECO:0007669"/>
    <property type="project" value="TreeGrafter"/>
</dbReference>
<feature type="compositionally biased region" description="Basic and acidic residues" evidence="5">
    <location>
        <begin position="598"/>
        <end position="607"/>
    </location>
</feature>
<reference evidence="6" key="1">
    <citation type="journal article" date="2020" name="Stud. Mycol.">
        <title>101 Dothideomycetes genomes: a test case for predicting lifestyles and emergence of pathogens.</title>
        <authorList>
            <person name="Haridas S."/>
            <person name="Albert R."/>
            <person name="Binder M."/>
            <person name="Bloem J."/>
            <person name="Labutti K."/>
            <person name="Salamov A."/>
            <person name="Andreopoulos B."/>
            <person name="Baker S."/>
            <person name="Barry K."/>
            <person name="Bills G."/>
            <person name="Bluhm B."/>
            <person name="Cannon C."/>
            <person name="Castanera R."/>
            <person name="Culley D."/>
            <person name="Daum C."/>
            <person name="Ezra D."/>
            <person name="Gonzalez J."/>
            <person name="Henrissat B."/>
            <person name="Kuo A."/>
            <person name="Liang C."/>
            <person name="Lipzen A."/>
            <person name="Lutzoni F."/>
            <person name="Magnuson J."/>
            <person name="Mondo S."/>
            <person name="Nolan M."/>
            <person name="Ohm R."/>
            <person name="Pangilinan J."/>
            <person name="Park H.-J."/>
            <person name="Ramirez L."/>
            <person name="Alfaro M."/>
            <person name="Sun H."/>
            <person name="Tritt A."/>
            <person name="Yoshinaga Y."/>
            <person name="Zwiers L.-H."/>
            <person name="Turgeon B."/>
            <person name="Goodwin S."/>
            <person name="Spatafora J."/>
            <person name="Crous P."/>
            <person name="Grigoriev I."/>
        </authorList>
    </citation>
    <scope>NUCLEOTIDE SEQUENCE</scope>
    <source>
        <strain evidence="6">CBS 113979</strain>
    </source>
</reference>
<feature type="region of interest" description="Disordered" evidence="5">
    <location>
        <begin position="189"/>
        <end position="227"/>
    </location>
</feature>
<feature type="region of interest" description="Disordered" evidence="5">
    <location>
        <begin position="756"/>
        <end position="810"/>
    </location>
</feature>
<feature type="compositionally biased region" description="Low complexity" evidence="5">
    <location>
        <begin position="92"/>
        <end position="109"/>
    </location>
</feature>
<keyword evidence="3 4" id="KW-0418">Kinase</keyword>
<dbReference type="EC" id="2.7.-.-" evidence="4"/>
<feature type="region of interest" description="Disordered" evidence="5">
    <location>
        <begin position="1200"/>
        <end position="1224"/>
    </location>
</feature>
<feature type="region of interest" description="Disordered" evidence="5">
    <location>
        <begin position="300"/>
        <end position="324"/>
    </location>
</feature>
<evidence type="ECO:0000313" key="6">
    <source>
        <dbReference type="EMBL" id="KAF1984754.1"/>
    </source>
</evidence>
<evidence type="ECO:0000256" key="2">
    <source>
        <dbReference type="ARBA" id="ARBA00022679"/>
    </source>
</evidence>
<protein>
    <recommendedName>
        <fullName evidence="4">Kinase</fullName>
        <ecNumber evidence="4">2.7.-.-</ecNumber>
    </recommendedName>
</protein>
<feature type="compositionally biased region" description="Polar residues" evidence="5">
    <location>
        <begin position="582"/>
        <end position="593"/>
    </location>
</feature>
<keyword evidence="7" id="KW-1185">Reference proteome</keyword>
<feature type="compositionally biased region" description="Basic and acidic residues" evidence="5">
    <location>
        <begin position="548"/>
        <end position="559"/>
    </location>
</feature>
<feature type="region of interest" description="Disordered" evidence="5">
    <location>
        <begin position="86"/>
        <end position="165"/>
    </location>
</feature>
<feature type="region of interest" description="Disordered" evidence="5">
    <location>
        <begin position="919"/>
        <end position="949"/>
    </location>
</feature>
<feature type="compositionally biased region" description="Polar residues" evidence="5">
    <location>
        <begin position="131"/>
        <end position="140"/>
    </location>
</feature>
<feature type="region of interest" description="Disordered" evidence="5">
    <location>
        <begin position="679"/>
        <end position="728"/>
    </location>
</feature>
<dbReference type="EMBL" id="ML977166">
    <property type="protein sequence ID" value="KAF1984754.1"/>
    <property type="molecule type" value="Genomic_DNA"/>
</dbReference>
<sequence length="1326" mass="146765">MARRPSSPHDTSPPPLVSCKHIEKDAAKDPPPPSPQDHPAVTPKHISKAGRSKTTPNALDTLWAINSSSHPLSERDSIFATTYVASDSPTNSSAHSPVAAEEEAVAGPPDNENNMAASPTRRYIGPPLFENDSNYNTKSTSPKRSHARKSPPPGQSSLQGLAKSISNDLLKKQYIPPERHIALMEQVENHEGLPPDMSPANSPFDRSASPSDTTPKNIPLRQTVDQGERLRYRSWREGKPTLSAAAAATDVLRSKLGDSGHVDKKIEATLPKADLQTARSRKTSHYLGLFKENDVAQEQKRREEWAKEQRSATKPVPEDRELDTARLRKDDTIAAEGLAAGAGTMSVAEMNARIAETYRESSTVDVQQKKASALRDLPWKGEARPEESMRLLNRRMPDTIPLNLLEEIRNHHNLTPGAERGTSFSRSLRTTESERSRHGSRSTERMGYFSTSPEETSRNERAIGSDDEESEREQISSALYFPHRQFSPEAKPEGDISSLNRALSTPDLALGSGQRQDIEEEGPKTPEEVQISLQSQDDSHLLHGGIQKSEEVSEDDARKTLYSASESESDMESVYSQHGYESGTTDDLGTTPTAPKIETPRKQKSDKPPAPIGAVELKPYDHQVGGHTTVYRFSRRAVCKQLNNRENEFYETVERHHAELLDFLPRYIGVLNVTYRKAPKRKKTTVNDGKATDAGGNKPTADGLKGKAEDGPNGLLTSPDKKADQPRMVSHSQQAMPVPQVIFENNRHIIPENLFRVPPRASTPRAQASDPSLLSQMHKRNLSETPFSENSRRGSDEGSPSRPLIKQHASWGATTVNRKLQEQVLREVFTAPKIYHHHRHDRNHHGLPARKARRSSNVATSVPHGTRRGSADITASALPSSFGDHELSTRKQALLNEAERKAKPAATANELHTVATEPDGVSTDVETNDSGSLPVPVRAPRRRHSGGGLRRHAFDLHTTKRSALEYHEEDGGYGGDREDEVFPMDEEARRSSDHAVKLPPIPANASKKYVTKPQHTPNSGSMLPAPALQPGIKETSSQFEEPVNPNQAQIQLDSRVQHFLLLEDLTAGMARPCVLDLKMGTRQYGVEADEKKQRSQRRKCKTTTSLQLGVRVCGMQVWNRKTGSYVFEDKYFGRDLKAGKEFQDALTRFFFDGYGYAAASKHIPTILAKIATLERMIKTLPGYRFYASSLLMLYDRGDDEELDQQDSEQTHPDGKKSAAAAQSKPKSDIKLKIVDFANCVTAEDALPPETPCPPKNPDGIDKGYLRGLRSLRLYFQRIYTEIHDLEYVERGEGEGMAIGQMGIGLGKEGVGWEDVVVEGEVGDVSD</sequence>
<dbReference type="PANTHER" id="PTHR12400">
    <property type="entry name" value="INOSITOL POLYPHOSPHATE KINASE"/>
    <property type="match status" value="1"/>
</dbReference>
<evidence type="ECO:0000256" key="4">
    <source>
        <dbReference type="RuleBase" id="RU363090"/>
    </source>
</evidence>
<proteinExistence type="inferred from homology"/>
<evidence type="ECO:0000256" key="1">
    <source>
        <dbReference type="ARBA" id="ARBA00007374"/>
    </source>
</evidence>
<dbReference type="InterPro" id="IPR038286">
    <property type="entry name" value="IPK_sf"/>
</dbReference>
<dbReference type="Gene3D" id="3.30.470.160">
    <property type="entry name" value="Inositol polyphosphate kinase"/>
    <property type="match status" value="1"/>
</dbReference>
<dbReference type="GO" id="GO:0005634">
    <property type="term" value="C:nucleus"/>
    <property type="evidence" value="ECO:0007669"/>
    <property type="project" value="TreeGrafter"/>
</dbReference>
<feature type="region of interest" description="Disordered" evidence="5">
    <location>
        <begin position="506"/>
        <end position="614"/>
    </location>
</feature>
<dbReference type="GO" id="GO:0000824">
    <property type="term" value="F:inositol-1,4,5,6-tetrakisphosphate 3-kinase activity"/>
    <property type="evidence" value="ECO:0007669"/>
    <property type="project" value="TreeGrafter"/>
</dbReference>
<dbReference type="SUPFAM" id="SSF56104">
    <property type="entry name" value="SAICAR synthase-like"/>
    <property type="match status" value="1"/>
</dbReference>
<feature type="compositionally biased region" description="Basic residues" evidence="5">
    <location>
        <begin position="838"/>
        <end position="854"/>
    </location>
</feature>
<feature type="region of interest" description="Disordered" evidence="5">
    <location>
        <begin position="480"/>
        <end position="499"/>
    </location>
</feature>
<gene>
    <name evidence="6" type="ORF">K402DRAFT_335770</name>
</gene>
<comment type="similarity">
    <text evidence="1 4">Belongs to the inositol phosphokinase (IPK) family.</text>
</comment>
<dbReference type="Proteomes" id="UP000800041">
    <property type="component" value="Unassembled WGS sequence"/>
</dbReference>
<name>A0A6G1GVC8_9PEZI</name>
<accession>A0A6G1GVC8</accession>
<dbReference type="OrthoDB" id="2573163at2759"/>
<evidence type="ECO:0000256" key="5">
    <source>
        <dbReference type="SAM" id="MobiDB-lite"/>
    </source>
</evidence>
<feature type="compositionally biased region" description="Basic and acidic residues" evidence="5">
    <location>
        <begin position="455"/>
        <end position="464"/>
    </location>
</feature>